<dbReference type="InParanoid" id="A0A1S3JPH4"/>
<dbReference type="KEGG" id="lak:106174998"/>
<accession>A0A1S3JPH4</accession>
<dbReference type="RefSeq" id="XP_013412252.1">
    <property type="nucleotide sequence ID" value="XM_013556798.2"/>
</dbReference>
<proteinExistence type="predicted"/>
<feature type="domain" description="Integrator complex subunit 5 N-terminal" evidence="1">
    <location>
        <begin position="15"/>
        <end position="222"/>
    </location>
</feature>
<sequence length="957" mass="106459">MAAASDGHAFPFTSQDIKTEVKNFIQGSSTFRNKVSSEELAKSALFLLKTLPSARHAVLEHLCTVFDDAVNTHILHLEIGSNVSDTSMPNLDAVIQDACSVLVTFIRTNPEAWAPIISQWSINLLGQISSKYSERRAVPHSASLNELLQLWMTCLATKTLMELASECFAAMISGSADVCVSALLEASVKYSPHFDWVVAHLGSCFPQTIITRVLMCGLKDFCYHGSSQSDMPSSEKVPKMASVVGILGHLAGQHGQNIRKALLGLFEESLRPDADAMQLSTVPFLLQLASMSNMLLQVLTTDIVHTLSTSAMNKLSKQFTEQKSPSMQDTAGLLSLVVHLITRSSEGAYKLLQFLLDSAVWSPEQDSMDCEDPLSAKVRHTCSVVMDQLVIDLQQIIHRKGSNPSTEIPFLAALQGHAVHLADKLMADTNSKRCSWLSKLLCQVGLYCGITSASDILCHIVVNATDMEKLNIFIEMKCEMETRLPDVTPNTIQKAVERLQPHYEVDVAKMIHNLLCIVKWERQTGLELDSNNSVFSCMKNHVVDLATQLLRHDVSISMATIELLATLRLTKALSSSVSLKLAGLVVHFFFNALFEKDASKKGHCLGYCRKFIKCLCQHPEVRQMMVRFLLEAAVSQEYSAALGGKFDPLTSAESVKVTRPKPMILEANRKHSVYMALPQSHASVFHAGVIGKGLKKQIETPLLTKAQVFANRQFFSEVICDCCFNQGPTPQCLYPQSDSSSSRDTYLTLVQGKPVSEQTEQALKTLALLVVELTTMDVLYNGLHWPEERWMEFTVERNLFTRKKIEAYPVLWDMLDIISYDYSALSQCSCVLRGMAAAMMAFWEGARDKLASNTPKQLELSCRLIEVMGKGGLLPPPLSYIGEIFPLLTPYEVNLLLLSVWRYMKENPPIPMINDEGVMDRPCSPEHTEVIRSILHSNIGKLGHLYARFFTEHKEKT</sequence>
<dbReference type="InterPro" id="IPR029444">
    <property type="entry name" value="INTS5_C"/>
</dbReference>
<dbReference type="GO" id="GO:0034472">
    <property type="term" value="P:snRNA 3'-end processing"/>
    <property type="evidence" value="ECO:0007669"/>
    <property type="project" value="TreeGrafter"/>
</dbReference>
<dbReference type="InterPro" id="IPR029445">
    <property type="entry name" value="INTS5_N"/>
</dbReference>
<dbReference type="OrthoDB" id="69088at2759"/>
<gene>
    <name evidence="4" type="primary">LOC106174998</name>
</gene>
<dbReference type="GO" id="GO:0032039">
    <property type="term" value="C:integrator complex"/>
    <property type="evidence" value="ECO:0007669"/>
    <property type="project" value="InterPro"/>
</dbReference>
<evidence type="ECO:0000259" key="2">
    <source>
        <dbReference type="Pfam" id="PF14838"/>
    </source>
</evidence>
<organism evidence="3 4">
    <name type="scientific">Lingula anatina</name>
    <name type="common">Brachiopod</name>
    <name type="synonym">Lingula unguis</name>
    <dbReference type="NCBI Taxonomy" id="7574"/>
    <lineage>
        <taxon>Eukaryota</taxon>
        <taxon>Metazoa</taxon>
        <taxon>Spiralia</taxon>
        <taxon>Lophotrochozoa</taxon>
        <taxon>Brachiopoda</taxon>
        <taxon>Linguliformea</taxon>
        <taxon>Lingulata</taxon>
        <taxon>Lingulida</taxon>
        <taxon>Linguloidea</taxon>
        <taxon>Lingulidae</taxon>
        <taxon>Lingula</taxon>
    </lineage>
</organism>
<dbReference type="PANTHER" id="PTHR31697:SF2">
    <property type="entry name" value="INTEGRATOR COMPLEX SUBUNIT 5"/>
    <property type="match status" value="1"/>
</dbReference>
<dbReference type="GeneID" id="106174998"/>
<dbReference type="PANTHER" id="PTHR31697">
    <property type="entry name" value="INTEGRATOR COMPLEX SUBUNIT 5"/>
    <property type="match status" value="1"/>
</dbReference>
<reference evidence="4" key="1">
    <citation type="submission" date="2025-08" db="UniProtKB">
        <authorList>
            <consortium name="RefSeq"/>
        </authorList>
    </citation>
    <scope>IDENTIFICATION</scope>
    <source>
        <tissue evidence="4">Gonads</tissue>
    </source>
</reference>
<dbReference type="AlphaFoldDB" id="A0A1S3JPH4"/>
<protein>
    <submittedName>
        <fullName evidence="4">Integrator complex subunit 5</fullName>
    </submittedName>
</protein>
<feature type="domain" description="Integrator complex subunit 5 C-terminal" evidence="2">
    <location>
        <begin position="239"/>
        <end position="942"/>
    </location>
</feature>
<dbReference type="FunCoup" id="A0A1S3JPH4">
    <property type="interactions" value="2591"/>
</dbReference>
<evidence type="ECO:0000313" key="3">
    <source>
        <dbReference type="Proteomes" id="UP000085678"/>
    </source>
</evidence>
<dbReference type="Proteomes" id="UP000085678">
    <property type="component" value="Unplaced"/>
</dbReference>
<keyword evidence="3" id="KW-1185">Reference proteome</keyword>
<dbReference type="Pfam" id="PF14838">
    <property type="entry name" value="INTS5_C"/>
    <property type="match status" value="1"/>
</dbReference>
<dbReference type="STRING" id="7574.A0A1S3JPH4"/>
<evidence type="ECO:0000313" key="4">
    <source>
        <dbReference type="RefSeq" id="XP_013412252.1"/>
    </source>
</evidence>
<dbReference type="InterPro" id="IPR040316">
    <property type="entry name" value="INTS5"/>
</dbReference>
<dbReference type="Pfam" id="PF14837">
    <property type="entry name" value="INTS5_N"/>
    <property type="match status" value="1"/>
</dbReference>
<name>A0A1S3JPH4_LINAN</name>
<evidence type="ECO:0000259" key="1">
    <source>
        <dbReference type="Pfam" id="PF14837"/>
    </source>
</evidence>